<organism evidence="1 2">
    <name type="scientific">Limnobaculum parvum</name>
    <dbReference type="NCBI Taxonomy" id="2172103"/>
    <lineage>
        <taxon>Bacteria</taxon>
        <taxon>Pseudomonadati</taxon>
        <taxon>Pseudomonadota</taxon>
        <taxon>Gammaproteobacteria</taxon>
        <taxon>Enterobacterales</taxon>
        <taxon>Budviciaceae</taxon>
        <taxon>Limnobaculum</taxon>
    </lineage>
</organism>
<protein>
    <submittedName>
        <fullName evidence="1">DUF1488 domain-containing protein</fullName>
    </submittedName>
</protein>
<dbReference type="KEGG" id="lpv:HYN51_07945"/>
<evidence type="ECO:0000313" key="2">
    <source>
        <dbReference type="Proteomes" id="UP000244908"/>
    </source>
</evidence>
<dbReference type="AlphaFoldDB" id="A0A2Y9TXT0"/>
<keyword evidence="2" id="KW-1185">Reference proteome</keyword>
<dbReference type="RefSeq" id="WP_108900557.1">
    <property type="nucleotide sequence ID" value="NZ_CP029185.2"/>
</dbReference>
<dbReference type="Pfam" id="PF07369">
    <property type="entry name" value="DUF1488"/>
    <property type="match status" value="1"/>
</dbReference>
<dbReference type="InterPro" id="IPR009962">
    <property type="entry name" value="DUF1488"/>
</dbReference>
<gene>
    <name evidence="1" type="ORF">HYN51_07945</name>
</gene>
<reference evidence="1 2" key="1">
    <citation type="journal article" date="2019" name="Int. J. Syst. Evol. Microbiol.">
        <title>Limnobaculum parvum gen. nov., sp. nov., isolated from a freshwater lake.</title>
        <authorList>
            <person name="Baek C."/>
            <person name="Shin S.K."/>
            <person name="Yi H."/>
        </authorList>
    </citation>
    <scope>NUCLEOTIDE SEQUENCE [LARGE SCALE GENOMIC DNA]</scope>
    <source>
        <strain evidence="1 2">HYN0051</strain>
    </source>
</reference>
<dbReference type="SUPFAM" id="SSF160272">
    <property type="entry name" value="Shew3726-like"/>
    <property type="match status" value="1"/>
</dbReference>
<name>A0A2Y9TXT0_9GAMM</name>
<dbReference type="Proteomes" id="UP000244908">
    <property type="component" value="Chromosome"/>
</dbReference>
<dbReference type="OrthoDB" id="6465020at2"/>
<dbReference type="Gene3D" id="3.30.160.140">
    <property type="entry name" value="Shew3726-like"/>
    <property type="match status" value="1"/>
</dbReference>
<accession>A0A2Y9TXT0</accession>
<dbReference type="InterPro" id="IPR036692">
    <property type="entry name" value="Shew3726-like_sf"/>
</dbReference>
<sequence length="85" mass="9989">MNQAIIFTDREAWDPIRHAVICTALVNGWQVHCSIQGEAIKARFGVAEQPEQFIDLFRLHRWDLEDEFEQMILNEEFDSDGWVVI</sequence>
<dbReference type="EMBL" id="CP029185">
    <property type="protein sequence ID" value="AWH88486.1"/>
    <property type="molecule type" value="Genomic_DNA"/>
</dbReference>
<proteinExistence type="predicted"/>
<evidence type="ECO:0000313" key="1">
    <source>
        <dbReference type="EMBL" id="AWH88486.1"/>
    </source>
</evidence>